<dbReference type="PANTHER" id="PTHR10677:SF3">
    <property type="entry name" value="FI07626P-RELATED"/>
    <property type="match status" value="1"/>
</dbReference>
<dbReference type="SMART" id="SM00727">
    <property type="entry name" value="STI1"/>
    <property type="match status" value="4"/>
</dbReference>
<feature type="compositionally biased region" description="Low complexity" evidence="17">
    <location>
        <begin position="291"/>
        <end position="314"/>
    </location>
</feature>
<evidence type="ECO:0000256" key="11">
    <source>
        <dbReference type="ARBA" id="ARBA00061737"/>
    </source>
</evidence>
<evidence type="ECO:0000259" key="18">
    <source>
        <dbReference type="PROSITE" id="PS50030"/>
    </source>
</evidence>
<dbReference type="AlphaFoldDB" id="A0ABD0JNU9"/>
<evidence type="ECO:0000256" key="2">
    <source>
        <dbReference type="ARBA" id="ARBA00004286"/>
    </source>
</evidence>
<dbReference type="GO" id="GO:0006281">
    <property type="term" value="P:DNA repair"/>
    <property type="evidence" value="ECO:0007669"/>
    <property type="project" value="UniProtKB-KW"/>
</dbReference>
<dbReference type="GO" id="GO:0005694">
    <property type="term" value="C:chromosome"/>
    <property type="evidence" value="ECO:0007669"/>
    <property type="project" value="UniProtKB-SubCell"/>
</dbReference>
<evidence type="ECO:0000256" key="5">
    <source>
        <dbReference type="ARBA" id="ARBA00022499"/>
    </source>
</evidence>
<dbReference type="Pfam" id="PF23195">
    <property type="entry name" value="UBQLN1"/>
    <property type="match status" value="1"/>
</dbReference>
<feature type="compositionally biased region" description="Low complexity" evidence="17">
    <location>
        <begin position="454"/>
        <end position="516"/>
    </location>
</feature>
<feature type="region of interest" description="Disordered" evidence="17">
    <location>
        <begin position="268"/>
        <end position="314"/>
    </location>
</feature>
<keyword evidence="6" id="KW-0597">Phosphoprotein</keyword>
<protein>
    <recommendedName>
        <fullName evidence="12">Ubiquilin</fullName>
    </recommendedName>
    <alternativeName>
        <fullName evidence="15">Ataxin-1 interacting ubiquitin-like protein</fullName>
    </alternativeName>
    <alternativeName>
        <fullName evidence="16">Ataxin-1 ubiquitin-like-interacting protein A1U</fullName>
    </alternativeName>
    <alternativeName>
        <fullName evidence="14">Connexin43-interacting protein of 75 kDa</fullName>
    </alternativeName>
    <alternativeName>
        <fullName evidence="13">Ubiquilin-4</fullName>
    </alternativeName>
</protein>
<evidence type="ECO:0000256" key="7">
    <source>
        <dbReference type="ARBA" id="ARBA00022763"/>
    </source>
</evidence>
<comment type="caution">
    <text evidence="20">The sequence shown here is derived from an EMBL/GenBank/DDBJ whole genome shotgun (WGS) entry which is preliminary data.</text>
</comment>
<accession>A0ABD0JNU9</accession>
<dbReference type="GO" id="GO:0005783">
    <property type="term" value="C:endoplasmic reticulum"/>
    <property type="evidence" value="ECO:0007669"/>
    <property type="project" value="UniProtKB-SubCell"/>
</dbReference>
<evidence type="ECO:0000259" key="19">
    <source>
        <dbReference type="PROSITE" id="PS50053"/>
    </source>
</evidence>
<dbReference type="CDD" id="cd01808">
    <property type="entry name" value="Ubl_PLICs"/>
    <property type="match status" value="1"/>
</dbReference>
<feature type="region of interest" description="Disordered" evidence="17">
    <location>
        <begin position="1"/>
        <end position="32"/>
    </location>
</feature>
<reference evidence="20 21" key="1">
    <citation type="journal article" date="2023" name="Sci. Data">
        <title>Genome assembly of the Korean intertidal mud-creeper Batillaria attramentaria.</title>
        <authorList>
            <person name="Patra A.K."/>
            <person name="Ho P.T."/>
            <person name="Jun S."/>
            <person name="Lee S.J."/>
            <person name="Kim Y."/>
            <person name="Won Y.J."/>
        </authorList>
    </citation>
    <scope>NUCLEOTIDE SEQUENCE [LARGE SCALE GENOMIC DNA]</scope>
    <source>
        <strain evidence="20">Wonlab-2016</strain>
    </source>
</reference>
<dbReference type="InterPro" id="IPR009060">
    <property type="entry name" value="UBA-like_sf"/>
</dbReference>
<feature type="compositionally biased region" description="Pro residues" evidence="17">
    <location>
        <begin position="91"/>
        <end position="108"/>
    </location>
</feature>
<dbReference type="PANTHER" id="PTHR10677">
    <property type="entry name" value="UBIQUILIN"/>
    <property type="match status" value="1"/>
</dbReference>
<evidence type="ECO:0000256" key="9">
    <source>
        <dbReference type="ARBA" id="ARBA00022843"/>
    </source>
</evidence>
<keyword evidence="8" id="KW-0256">Endoplasmic reticulum</keyword>
<dbReference type="SMART" id="SM00165">
    <property type="entry name" value="UBA"/>
    <property type="match status" value="1"/>
</dbReference>
<evidence type="ECO:0000256" key="6">
    <source>
        <dbReference type="ARBA" id="ARBA00022553"/>
    </source>
</evidence>
<comment type="subcellular location">
    <subcellularLocation>
        <location evidence="2">Chromosome</location>
    </subcellularLocation>
    <subcellularLocation>
        <location evidence="3">Cytoplasm</location>
        <location evidence="3">Perinuclear region</location>
    </subcellularLocation>
    <subcellularLocation>
        <location evidence="1">Endoplasmic reticulum</location>
    </subcellularLocation>
</comment>
<evidence type="ECO:0000313" key="20">
    <source>
        <dbReference type="EMBL" id="KAK7476132.1"/>
    </source>
</evidence>
<evidence type="ECO:0000256" key="15">
    <source>
        <dbReference type="ARBA" id="ARBA00082499"/>
    </source>
</evidence>
<dbReference type="PROSITE" id="PS50030">
    <property type="entry name" value="UBA"/>
    <property type="match status" value="1"/>
</dbReference>
<gene>
    <name evidence="20" type="ORF">BaRGS_00032625</name>
</gene>
<dbReference type="SUPFAM" id="SSF46934">
    <property type="entry name" value="UBA-like"/>
    <property type="match status" value="1"/>
</dbReference>
<feature type="compositionally biased region" description="Polar residues" evidence="17">
    <location>
        <begin position="268"/>
        <end position="280"/>
    </location>
</feature>
<dbReference type="InterPro" id="IPR000626">
    <property type="entry name" value="Ubiquitin-like_dom"/>
</dbReference>
<evidence type="ECO:0000256" key="16">
    <source>
        <dbReference type="ARBA" id="ARBA00082590"/>
    </source>
</evidence>
<organism evidence="20 21">
    <name type="scientific">Batillaria attramentaria</name>
    <dbReference type="NCBI Taxonomy" id="370345"/>
    <lineage>
        <taxon>Eukaryota</taxon>
        <taxon>Metazoa</taxon>
        <taxon>Spiralia</taxon>
        <taxon>Lophotrochozoa</taxon>
        <taxon>Mollusca</taxon>
        <taxon>Gastropoda</taxon>
        <taxon>Caenogastropoda</taxon>
        <taxon>Sorbeoconcha</taxon>
        <taxon>Cerithioidea</taxon>
        <taxon>Batillariidae</taxon>
        <taxon>Batillaria</taxon>
    </lineage>
</organism>
<comment type="subunit">
    <text evidence="11">Homooligomer. Binds signal sequences of proteins that are targeted to the endoplasmic reticulum. Interacts (via UBA domain) with GJA1 (not ubiquitinated) and with ubiquitin; both compete for the same binding site. Interacts (via UBA domain) with ubiquitin and with polyubiquitin chains. Interacts (via ubiquitin-like domain) with PSMD2 and PSMD4, regulatory subunits of the 26S proteasome. Interacts with ATXN1/SCA1; interaction with ATXN1 inhibits polyubiquitination of UBQLN4 and interferes with PSMD4 binding. Interacts with HERPUD1. Interacts (via ubiquitin-like domain) with UBQLN1 (via UBA domain). Interacts with UBQLN2. Interacts (via STI1 1 and 2 domains) with MAP1LC3A/B/C. Interacts with BAG6. Interacts with MRE11 (when ubiquitinated); interaction with ubiquitinated MRE11 leads to MRE11 removal from chromatin. Interacts with DESI1/POST; leading to nuclear export. Interacts with BCL2A1 and BCL2L10.</text>
</comment>
<feature type="domain" description="Ubiquitin-like" evidence="19">
    <location>
        <begin position="13"/>
        <end position="87"/>
    </location>
</feature>
<dbReference type="GO" id="GO:0048471">
    <property type="term" value="C:perinuclear region of cytoplasm"/>
    <property type="evidence" value="ECO:0007669"/>
    <property type="project" value="UniProtKB-SubCell"/>
</dbReference>
<dbReference type="Proteomes" id="UP001519460">
    <property type="component" value="Unassembled WGS sequence"/>
</dbReference>
<dbReference type="Gene3D" id="1.10.8.10">
    <property type="entry name" value="DNA helicase RuvA subunit, C-terminal domain"/>
    <property type="match status" value="1"/>
</dbReference>
<name>A0ABD0JNU9_9CAEN</name>
<dbReference type="FunFam" id="3.10.20.90:FF:000095">
    <property type="entry name" value="Ubiquilin 4"/>
    <property type="match status" value="1"/>
</dbReference>
<keyword evidence="4" id="KW-0158">Chromosome</keyword>
<dbReference type="InterPro" id="IPR029071">
    <property type="entry name" value="Ubiquitin-like_domsf"/>
</dbReference>
<feature type="region of interest" description="Disordered" evidence="17">
    <location>
        <begin position="442"/>
        <end position="521"/>
    </location>
</feature>
<evidence type="ECO:0000256" key="3">
    <source>
        <dbReference type="ARBA" id="ARBA00004556"/>
    </source>
</evidence>
<dbReference type="SUPFAM" id="SSF54236">
    <property type="entry name" value="Ubiquitin-like"/>
    <property type="match status" value="1"/>
</dbReference>
<evidence type="ECO:0000256" key="14">
    <source>
        <dbReference type="ARBA" id="ARBA00075189"/>
    </source>
</evidence>
<dbReference type="FunFam" id="1.10.260.100:FF:000001">
    <property type="entry name" value="Ubiquilin 1"/>
    <property type="match status" value="1"/>
</dbReference>
<dbReference type="CDD" id="cd14399">
    <property type="entry name" value="UBA_PLICs"/>
    <property type="match status" value="1"/>
</dbReference>
<dbReference type="SMART" id="SM00213">
    <property type="entry name" value="UBQ"/>
    <property type="match status" value="1"/>
</dbReference>
<sequence>MAESVENSGSDKITITVKTPKEKHELQVSPTSTVKELKDEASKQFSAPVEQLCLIFAGKILKDPDTLEQHGIKDGLTVHLVIKTTNRQPVASPPPDTATAPSGPPPPDVSQSPFGLAGMGGLGGVSGLGMGSANFMEMQQRMQRELMSNPDMLRQMMENPFVQQMMSNPDIMRQLIMNNPQMRELMERNPEITHMLNNPDLMRQTMELARNPAMLQELMRSQDRAMSNLESLPGGFNALQRMYRDIQEPMMNAAQESLGSNPFASLVNSGAGTGNMQQGRENTDPLPNPWAPTSAGSGTATTGTTTASTTPTTTPAADFTQSLLGPQGQMFNSPGMQSLMQQMMQNPQMISNMMQAPYMQSMLQSLSANPELAQQIIGNNPLFAGNPALMEQFRAQLPTMMQQLNNPEMQGALSNPRALEAVMQIQRGMQTLQSEAPTLFSGLSGMAGVPPPATGSTPASAATSPANPTSPGTAATTAPGSAPTSPAATTTAAGSPAATTTTTTTTAASPTGTTPTLAPQQGSQEAFTNMMAQLMQMMVGGQANQPPEQRYASQLEQLAAMGFVDRDANIRALTATLGDVNAAIDRLLQQR</sequence>
<feature type="domain" description="UBA" evidence="18">
    <location>
        <begin position="546"/>
        <end position="590"/>
    </location>
</feature>
<dbReference type="Pfam" id="PF00240">
    <property type="entry name" value="ubiquitin"/>
    <property type="match status" value="1"/>
</dbReference>
<keyword evidence="7" id="KW-0227">DNA damage</keyword>
<dbReference type="Gene3D" id="3.10.20.90">
    <property type="entry name" value="Phosphatidylinositol 3-kinase Catalytic Subunit, Chain A, domain 1"/>
    <property type="match status" value="1"/>
</dbReference>
<keyword evidence="21" id="KW-1185">Reference proteome</keyword>
<evidence type="ECO:0000256" key="4">
    <source>
        <dbReference type="ARBA" id="ARBA00022454"/>
    </source>
</evidence>
<dbReference type="InterPro" id="IPR006636">
    <property type="entry name" value="STI1_HS-bd"/>
</dbReference>
<evidence type="ECO:0000256" key="8">
    <source>
        <dbReference type="ARBA" id="ARBA00022824"/>
    </source>
</evidence>
<dbReference type="FunFam" id="1.10.260.100:FF:000003">
    <property type="entry name" value="Ubiquilin 1"/>
    <property type="match status" value="1"/>
</dbReference>
<feature type="region of interest" description="Disordered" evidence="17">
    <location>
        <begin position="86"/>
        <end position="120"/>
    </location>
</feature>
<dbReference type="PROSITE" id="PS50053">
    <property type="entry name" value="UBIQUITIN_2"/>
    <property type="match status" value="1"/>
</dbReference>
<dbReference type="Gene3D" id="1.10.260.100">
    <property type="match status" value="2"/>
</dbReference>
<feature type="compositionally biased region" description="Polar residues" evidence="17">
    <location>
        <begin position="1"/>
        <end position="17"/>
    </location>
</feature>
<evidence type="ECO:0000313" key="21">
    <source>
        <dbReference type="Proteomes" id="UP001519460"/>
    </source>
</evidence>
<evidence type="ECO:0000256" key="13">
    <source>
        <dbReference type="ARBA" id="ARBA00072293"/>
    </source>
</evidence>
<proteinExistence type="predicted"/>
<evidence type="ECO:0000256" key="12">
    <source>
        <dbReference type="ARBA" id="ARBA00071717"/>
    </source>
</evidence>
<dbReference type="FunFam" id="1.10.8.10:FF:000079">
    <property type="entry name" value="Ubiquitin family protein"/>
    <property type="match status" value="1"/>
</dbReference>
<dbReference type="InterPro" id="IPR015496">
    <property type="entry name" value="Ubiquilin"/>
</dbReference>
<dbReference type="EMBL" id="JACVVK020000384">
    <property type="protein sequence ID" value="KAK7476132.1"/>
    <property type="molecule type" value="Genomic_DNA"/>
</dbReference>
<evidence type="ECO:0000256" key="17">
    <source>
        <dbReference type="SAM" id="MobiDB-lite"/>
    </source>
</evidence>
<keyword evidence="5" id="KW-1017">Isopeptide bond</keyword>
<dbReference type="InterPro" id="IPR015940">
    <property type="entry name" value="UBA"/>
</dbReference>
<keyword evidence="10" id="KW-0234">DNA repair</keyword>
<dbReference type="GO" id="GO:0005829">
    <property type="term" value="C:cytosol"/>
    <property type="evidence" value="ECO:0007669"/>
    <property type="project" value="UniProtKB-ARBA"/>
</dbReference>
<evidence type="ECO:0000256" key="10">
    <source>
        <dbReference type="ARBA" id="ARBA00023204"/>
    </source>
</evidence>
<evidence type="ECO:0000256" key="1">
    <source>
        <dbReference type="ARBA" id="ARBA00004240"/>
    </source>
</evidence>
<keyword evidence="9" id="KW-0832">Ubl conjugation</keyword>
<dbReference type="Pfam" id="PF00627">
    <property type="entry name" value="UBA"/>
    <property type="match status" value="1"/>
</dbReference>